<feature type="compositionally biased region" description="Polar residues" evidence="1">
    <location>
        <begin position="420"/>
        <end position="436"/>
    </location>
</feature>
<protein>
    <submittedName>
        <fullName evidence="3 4">Uncharacterized protein LOC106462665 isoform X1</fullName>
    </submittedName>
</protein>
<evidence type="ECO:0000256" key="1">
    <source>
        <dbReference type="SAM" id="MobiDB-lite"/>
    </source>
</evidence>
<accession>A0ABM1SPZ0</accession>
<dbReference type="Proteomes" id="UP000694941">
    <property type="component" value="Unplaced"/>
</dbReference>
<name>A0ABM1SPZ0_LIMPO</name>
<organism evidence="2 4">
    <name type="scientific">Limulus polyphemus</name>
    <name type="common">Atlantic horseshoe crab</name>
    <dbReference type="NCBI Taxonomy" id="6850"/>
    <lineage>
        <taxon>Eukaryota</taxon>
        <taxon>Metazoa</taxon>
        <taxon>Ecdysozoa</taxon>
        <taxon>Arthropoda</taxon>
        <taxon>Chelicerata</taxon>
        <taxon>Merostomata</taxon>
        <taxon>Xiphosura</taxon>
        <taxon>Limulidae</taxon>
        <taxon>Limulus</taxon>
    </lineage>
</organism>
<dbReference type="RefSeq" id="XP_022245695.1">
    <property type="nucleotide sequence ID" value="XM_022389987.1"/>
</dbReference>
<proteinExistence type="predicted"/>
<reference evidence="3 4" key="1">
    <citation type="submission" date="2025-05" db="UniProtKB">
        <authorList>
            <consortium name="RefSeq"/>
        </authorList>
    </citation>
    <scope>IDENTIFICATION</scope>
    <source>
        <tissue evidence="3 4">Muscle</tissue>
    </source>
</reference>
<feature type="region of interest" description="Disordered" evidence="1">
    <location>
        <begin position="414"/>
        <end position="436"/>
    </location>
</feature>
<evidence type="ECO:0000313" key="3">
    <source>
        <dbReference type="RefSeq" id="XP_022245695.1"/>
    </source>
</evidence>
<dbReference type="GeneID" id="106462665"/>
<gene>
    <name evidence="3 4" type="primary">LOC106462665</name>
</gene>
<dbReference type="RefSeq" id="XP_022245696.1">
    <property type="nucleotide sequence ID" value="XM_022389988.1"/>
</dbReference>
<sequence length="1023" mass="116408">MFRVVENDDGSTLIYRPNTNELLCVVQENHRVPIDISEPVLTPESRIVPVPAPESKVVHDHFYYKGRDRYGVRGMHVHPSRDLPVSVCVSSLGSIPFSYEENYLVEKPDKFDTSSDISTISSSPYFCEDLSDECIDQNSFLRAFNLMEKSLIDKDGFESLKQIFPLRKISRTNTASKLQNLIKLNYHGHTNRIFEDIDLCSPLGQQILSLNKHLMVEPNSSLLSINKCEKYCNFSVVSLHSDIHKFPHLRSRDMLTKYPVTYRPFKKNRQSSSHLYSFNFRERHERLRVLQTAFSRKLLHPTYLPENSLNKRGRELKRLCKKVSVRVKRLTKQEIQKWLRKNYTNKISAKQCHKGDLYEVQFMDSSKSILSSSKKPILVFLPLSLKLKIMEFSTSETASNKTQKEQNNEVITSCGEKKNNSSLHSSLTQIASSRNQDLSPNKRDICFLSKHSPCNSLPKSSFTSSGKSGTDIEKLENQSAMTDIVLNKNSTVQMFSSTSDHNNTAEEMHILMNKHGIQNRRVQKEPEILGGNSSLIYSSLDYHKKELFKQLLEKLSRLSSETKDRTRRCKKPWLPLRFSSSTSHHKQVKVLKLPRCCVKLVDIAEEFEKLETEFKHNECSVKLSRNGLISEYRPDVVLQQLLAETVKTPASDVQNVAQKLLKNQKEVTFQESSQSTMFYSSNKSSKCYNYGISNNYLSSPIKQTPISTENKERQEPISSTNWETNVYVGDEVPPILKSCRLKLGNSLNSHHIRQSIRVSQKSRYNNLYSSDSNHFYNKQKKLQNFEHNQSVLTTEGSTDGLHYMPQNSMSDRHTGGVLNSSQKINTPRNLLSSTSLGLKDNLQAGQCLKYSEGERYLPISSNISPLHSSAKTCRIPIQGPNCSASTVQPLSPFKSSSSIKDRNLPNFQKEPTKWLFKCNGCGFAASFISRAQAEMDITHHCTSYHAVIDPAYHLAEYSLNFADHTEVVIEAFVGCAVTSPTKSPSVDRRLSAKAESSLFQTNDCSRQFFSSYGALDDVVNLDL</sequence>
<evidence type="ECO:0000313" key="4">
    <source>
        <dbReference type="RefSeq" id="XP_022245696.1"/>
    </source>
</evidence>
<evidence type="ECO:0000313" key="2">
    <source>
        <dbReference type="Proteomes" id="UP000694941"/>
    </source>
</evidence>
<keyword evidence="2" id="KW-1185">Reference proteome</keyword>